<dbReference type="PANTHER" id="PTHR13484">
    <property type="entry name" value="FIP1-LIKE 1 PROTEIN"/>
    <property type="match status" value="1"/>
</dbReference>
<dbReference type="GO" id="GO:0005847">
    <property type="term" value="C:mRNA cleavage and polyadenylation specificity factor complex"/>
    <property type="evidence" value="ECO:0007669"/>
    <property type="project" value="TreeGrafter"/>
</dbReference>
<keyword evidence="8" id="KW-1185">Reference proteome</keyword>
<keyword evidence="4" id="KW-0539">Nucleus</keyword>
<comment type="similarity">
    <text evidence="2">Belongs to the FIP1 family.</text>
</comment>
<name>A0A2G8KQX3_STIJA</name>
<feature type="region of interest" description="Disordered" evidence="5">
    <location>
        <begin position="242"/>
        <end position="323"/>
    </location>
</feature>
<evidence type="ECO:0000259" key="6">
    <source>
        <dbReference type="Pfam" id="PF05182"/>
    </source>
</evidence>
<dbReference type="InterPro" id="IPR007854">
    <property type="entry name" value="Fip1_dom"/>
</dbReference>
<proteinExistence type="inferred from homology"/>
<keyword evidence="3" id="KW-0507">mRNA processing</keyword>
<feature type="compositionally biased region" description="Low complexity" evidence="5">
    <location>
        <begin position="60"/>
        <end position="73"/>
    </location>
</feature>
<dbReference type="EMBL" id="MRZV01000420">
    <property type="protein sequence ID" value="PIK50399.1"/>
    <property type="molecule type" value="Genomic_DNA"/>
</dbReference>
<accession>A0A2G8KQX3</accession>
<dbReference type="InterPro" id="IPR051187">
    <property type="entry name" value="Pre-mRNA_3'-end_processing_reg"/>
</dbReference>
<dbReference type="Pfam" id="PF05182">
    <property type="entry name" value="Fip1"/>
    <property type="match status" value="1"/>
</dbReference>
<protein>
    <submittedName>
        <fullName evidence="7">Pre-mRNA 3'-end-processing factor FIP1</fullName>
    </submittedName>
</protein>
<feature type="domain" description="Pre-mRNA polyadenylation factor Fip1" evidence="6">
    <location>
        <begin position="192"/>
        <end position="233"/>
    </location>
</feature>
<feature type="compositionally biased region" description="Basic and acidic residues" evidence="5">
    <location>
        <begin position="549"/>
        <end position="581"/>
    </location>
</feature>
<feature type="compositionally biased region" description="Basic and acidic residues" evidence="5">
    <location>
        <begin position="612"/>
        <end position="622"/>
    </location>
</feature>
<feature type="compositionally biased region" description="Basic residues" evidence="5">
    <location>
        <begin position="623"/>
        <end position="633"/>
    </location>
</feature>
<feature type="compositionally biased region" description="Basic and acidic residues" evidence="5">
    <location>
        <begin position="30"/>
        <end position="59"/>
    </location>
</feature>
<dbReference type="AlphaFoldDB" id="A0A2G8KQX3"/>
<evidence type="ECO:0000256" key="5">
    <source>
        <dbReference type="SAM" id="MobiDB-lite"/>
    </source>
</evidence>
<dbReference type="STRING" id="307972.A0A2G8KQX3"/>
<evidence type="ECO:0000256" key="2">
    <source>
        <dbReference type="ARBA" id="ARBA00007459"/>
    </source>
</evidence>
<dbReference type="OrthoDB" id="1917198at2759"/>
<dbReference type="Proteomes" id="UP000230750">
    <property type="component" value="Unassembled WGS sequence"/>
</dbReference>
<feature type="compositionally biased region" description="Basic and acidic residues" evidence="5">
    <location>
        <begin position="588"/>
        <end position="605"/>
    </location>
</feature>
<organism evidence="7 8">
    <name type="scientific">Stichopus japonicus</name>
    <name type="common">Sea cucumber</name>
    <dbReference type="NCBI Taxonomy" id="307972"/>
    <lineage>
        <taxon>Eukaryota</taxon>
        <taxon>Metazoa</taxon>
        <taxon>Echinodermata</taxon>
        <taxon>Eleutherozoa</taxon>
        <taxon>Echinozoa</taxon>
        <taxon>Holothuroidea</taxon>
        <taxon>Aspidochirotacea</taxon>
        <taxon>Aspidochirotida</taxon>
        <taxon>Stichopodidae</taxon>
        <taxon>Apostichopus</taxon>
    </lineage>
</organism>
<evidence type="ECO:0000313" key="7">
    <source>
        <dbReference type="EMBL" id="PIK50399.1"/>
    </source>
</evidence>
<evidence type="ECO:0000313" key="8">
    <source>
        <dbReference type="Proteomes" id="UP000230750"/>
    </source>
</evidence>
<evidence type="ECO:0000256" key="4">
    <source>
        <dbReference type="ARBA" id="ARBA00023242"/>
    </source>
</evidence>
<evidence type="ECO:0000256" key="1">
    <source>
        <dbReference type="ARBA" id="ARBA00004123"/>
    </source>
</evidence>
<feature type="compositionally biased region" description="Pro residues" evidence="5">
    <location>
        <begin position="379"/>
        <end position="448"/>
    </location>
</feature>
<gene>
    <name evidence="7" type="ORF">BSL78_12723</name>
</gene>
<feature type="region of interest" description="Disordered" evidence="5">
    <location>
        <begin position="369"/>
        <end position="660"/>
    </location>
</feature>
<reference evidence="7 8" key="1">
    <citation type="journal article" date="2017" name="PLoS Biol.">
        <title>The sea cucumber genome provides insights into morphological evolution and visceral regeneration.</title>
        <authorList>
            <person name="Zhang X."/>
            <person name="Sun L."/>
            <person name="Yuan J."/>
            <person name="Sun Y."/>
            <person name="Gao Y."/>
            <person name="Zhang L."/>
            <person name="Li S."/>
            <person name="Dai H."/>
            <person name="Hamel J.F."/>
            <person name="Liu C."/>
            <person name="Yu Y."/>
            <person name="Liu S."/>
            <person name="Lin W."/>
            <person name="Guo K."/>
            <person name="Jin S."/>
            <person name="Xu P."/>
            <person name="Storey K.B."/>
            <person name="Huan P."/>
            <person name="Zhang T."/>
            <person name="Zhou Y."/>
            <person name="Zhang J."/>
            <person name="Lin C."/>
            <person name="Li X."/>
            <person name="Xing L."/>
            <person name="Huo D."/>
            <person name="Sun M."/>
            <person name="Wang L."/>
            <person name="Mercier A."/>
            <person name="Li F."/>
            <person name="Yang H."/>
            <person name="Xiang J."/>
        </authorList>
    </citation>
    <scope>NUCLEOTIDE SEQUENCE [LARGE SCALE GENOMIC DNA]</scope>
    <source>
        <strain evidence="7">Shaxun</strain>
        <tissue evidence="7">Muscle</tissue>
    </source>
</reference>
<dbReference type="GO" id="GO:0006397">
    <property type="term" value="P:mRNA processing"/>
    <property type="evidence" value="ECO:0007669"/>
    <property type="project" value="UniProtKB-KW"/>
</dbReference>
<evidence type="ECO:0000256" key="3">
    <source>
        <dbReference type="ARBA" id="ARBA00022664"/>
    </source>
</evidence>
<feature type="compositionally biased region" description="Pro residues" evidence="5">
    <location>
        <begin position="482"/>
        <end position="500"/>
    </location>
</feature>
<sequence>MAIGILTISQPLPGDDPKKRVALQDSSETGENKESDKDTSMKTDDEDKAPEAVKAEEASKLPPSTETSPKTTKAPADVAPPGTESAPQDGTADDEDSDDDSEDDDVQITIGDIKSGPPAFPPYGTMKISATGKQILHHQAHILSCFKLVKDSYKVVYLLPIDTSVTVLHAKPEKTLDLEAEGTINGVGVYSFDLDTAQEKPWNKPGADITDYFNYGLNEETWKTYSEKQRKLRMEHKITVHHAGSKDTTVPPGEESVKSIPPPSTPSSWNDRHKKPFVRNQNQQGSGAISVIGSSISTISGRRDNDGGIKLHQHRPDGTPLVSLQRTAPSTIPTMHSGPPPGSIPVMQMSQPPPNMGQPPPGFAGPPMQQAPTYHSGPPQAPFMPMPMNRPPPIMNRPPPPAFNNAMPPPPMGGMNIGPPPTGIPPPNSGPPPISSAPPRMPGPPPPQQGDNWNRPPFFPNANAPHFTPRTPVTPMRAPTPGHGPGPSPSPGPGPGPPGGPQWDRPVAGFPSFQDQWSPRAASEESDISSGSEDYKRSPKGANPVRGPGADERRDYRSREGERPRDRERRGRYSKDSSRERDKKHRERSHDRDKDRDRKSRDKEDRHRKRKDRDEERSDGHRSSRHKRSKHSHRDSEKEDRSSSHGRDEMGKDLVIADSI</sequence>
<feature type="compositionally biased region" description="Basic and acidic residues" evidence="5">
    <location>
        <begin position="634"/>
        <end position="652"/>
    </location>
</feature>
<feature type="compositionally biased region" description="Basic and acidic residues" evidence="5">
    <location>
        <begin position="301"/>
        <end position="317"/>
    </location>
</feature>
<feature type="compositionally biased region" description="Acidic residues" evidence="5">
    <location>
        <begin position="91"/>
        <end position="106"/>
    </location>
</feature>
<comment type="caution">
    <text evidence="7">The sequence shown here is derived from an EMBL/GenBank/DDBJ whole genome shotgun (WGS) entry which is preliminary data.</text>
</comment>
<feature type="region of interest" description="Disordered" evidence="5">
    <location>
        <begin position="1"/>
        <end position="120"/>
    </location>
</feature>
<dbReference type="PANTHER" id="PTHR13484:SF0">
    <property type="entry name" value="PRE-MRNA 3'-END-PROCESSING FACTOR FIP1"/>
    <property type="match status" value="1"/>
</dbReference>
<comment type="subcellular location">
    <subcellularLocation>
        <location evidence="1">Nucleus</location>
    </subcellularLocation>
</comment>
<feature type="compositionally biased region" description="Low complexity" evidence="5">
    <location>
        <begin position="285"/>
        <end position="300"/>
    </location>
</feature>